<keyword evidence="4" id="KW-1185">Reference proteome</keyword>
<dbReference type="AlphaFoldDB" id="A0A081BU33"/>
<organism evidence="3 4">
    <name type="scientific">Vecturithrix granuli</name>
    <dbReference type="NCBI Taxonomy" id="1499967"/>
    <lineage>
        <taxon>Bacteria</taxon>
        <taxon>Candidatus Moduliflexota</taxon>
        <taxon>Candidatus Vecturitrichia</taxon>
        <taxon>Candidatus Vecturitrichales</taxon>
        <taxon>Candidatus Vecturitrichaceae</taxon>
        <taxon>Candidatus Vecturithrix</taxon>
    </lineage>
</organism>
<feature type="region of interest" description="Disordered" evidence="1">
    <location>
        <begin position="103"/>
        <end position="122"/>
    </location>
</feature>
<dbReference type="SUPFAM" id="SSF52200">
    <property type="entry name" value="Toll/Interleukin receptor TIR domain"/>
    <property type="match status" value="1"/>
</dbReference>
<dbReference type="Gene3D" id="3.40.50.10140">
    <property type="entry name" value="Toll/interleukin-1 receptor homology (TIR) domain"/>
    <property type="match status" value="1"/>
</dbReference>
<name>A0A081BU33_VECG1</name>
<feature type="compositionally biased region" description="Low complexity" evidence="1">
    <location>
        <begin position="103"/>
        <end position="112"/>
    </location>
</feature>
<accession>A0A081BU33</accession>
<sequence>MRPGLPWQDALEEQIAQIKAVAVFVGPNGHGPWQNLEMKAFLRQFVKRNCPVIPVILPECKETPALPLFLDGMTWVDFRSDDPDPLQQLIWGITGEQDLRIPQQPEAQQTQQKAEKAPKTPVVLLRPEPLAVSEEEARKIFGLDDS</sequence>
<dbReference type="EMBL" id="DF820464">
    <property type="protein sequence ID" value="GAK55838.1"/>
    <property type="molecule type" value="Genomic_DNA"/>
</dbReference>
<feature type="domain" description="TIR" evidence="2">
    <location>
        <begin position="2"/>
        <end position="90"/>
    </location>
</feature>
<dbReference type="Proteomes" id="UP000030661">
    <property type="component" value="Unassembled WGS sequence"/>
</dbReference>
<dbReference type="GO" id="GO:0007165">
    <property type="term" value="P:signal transduction"/>
    <property type="evidence" value="ECO:0007669"/>
    <property type="project" value="InterPro"/>
</dbReference>
<evidence type="ECO:0000313" key="3">
    <source>
        <dbReference type="EMBL" id="GAK55838.1"/>
    </source>
</evidence>
<dbReference type="eggNOG" id="COG2944">
    <property type="taxonomic scope" value="Bacteria"/>
</dbReference>
<dbReference type="InterPro" id="IPR000157">
    <property type="entry name" value="TIR_dom"/>
</dbReference>
<evidence type="ECO:0000256" key="1">
    <source>
        <dbReference type="SAM" id="MobiDB-lite"/>
    </source>
</evidence>
<evidence type="ECO:0000259" key="2">
    <source>
        <dbReference type="Pfam" id="PF13676"/>
    </source>
</evidence>
<proteinExistence type="predicted"/>
<dbReference type="InterPro" id="IPR035897">
    <property type="entry name" value="Toll_tir_struct_dom_sf"/>
</dbReference>
<dbReference type="STRING" id="1499967.U27_02799"/>
<dbReference type="Pfam" id="PF13676">
    <property type="entry name" value="TIR_2"/>
    <property type="match status" value="1"/>
</dbReference>
<dbReference type="HOGENOM" id="CLU_1773734_0_0_0"/>
<evidence type="ECO:0000313" key="4">
    <source>
        <dbReference type="Proteomes" id="UP000030661"/>
    </source>
</evidence>
<gene>
    <name evidence="3" type="ORF">U27_02799</name>
</gene>
<reference evidence="3 4" key="1">
    <citation type="journal article" date="2015" name="PeerJ">
        <title>First genomic representation of candidate bacterial phylum KSB3 points to enhanced environmental sensing as a trigger of wastewater bulking.</title>
        <authorList>
            <person name="Sekiguchi Y."/>
            <person name="Ohashi A."/>
            <person name="Parks D.H."/>
            <person name="Yamauchi T."/>
            <person name="Tyson G.W."/>
            <person name="Hugenholtz P."/>
        </authorList>
    </citation>
    <scope>NUCLEOTIDE SEQUENCE [LARGE SCALE GENOMIC DNA]</scope>
</reference>
<protein>
    <submittedName>
        <fullName evidence="3">Ymc protein</fullName>
    </submittedName>
</protein>